<accession>A0A9Q1GKS8</accession>
<feature type="compositionally biased region" description="Basic and acidic residues" evidence="1">
    <location>
        <begin position="112"/>
        <end position="124"/>
    </location>
</feature>
<comment type="caution">
    <text evidence="2">The sequence shown here is derived from an EMBL/GenBank/DDBJ whole genome shotgun (WGS) entry which is preliminary data.</text>
</comment>
<keyword evidence="3" id="KW-1185">Reference proteome</keyword>
<feature type="region of interest" description="Disordered" evidence="1">
    <location>
        <begin position="175"/>
        <end position="194"/>
    </location>
</feature>
<proteinExistence type="predicted"/>
<feature type="compositionally biased region" description="Basic residues" evidence="1">
    <location>
        <begin position="125"/>
        <end position="138"/>
    </location>
</feature>
<evidence type="ECO:0000313" key="3">
    <source>
        <dbReference type="Proteomes" id="UP001153076"/>
    </source>
</evidence>
<gene>
    <name evidence="2" type="ORF">Cgig2_025555</name>
</gene>
<dbReference type="EMBL" id="JAKOGI010002931">
    <property type="protein sequence ID" value="KAJ8421092.1"/>
    <property type="molecule type" value="Genomic_DNA"/>
</dbReference>
<reference evidence="2" key="1">
    <citation type="submission" date="2022-04" db="EMBL/GenBank/DDBJ databases">
        <title>Carnegiea gigantea Genome sequencing and assembly v2.</title>
        <authorList>
            <person name="Copetti D."/>
            <person name="Sanderson M.J."/>
            <person name="Burquez A."/>
            <person name="Wojciechowski M.F."/>
        </authorList>
    </citation>
    <scope>NUCLEOTIDE SEQUENCE</scope>
    <source>
        <strain evidence="2">SGP5-SGP5p</strain>
        <tissue evidence="2">Aerial part</tissue>
    </source>
</reference>
<sequence>MTELEEFILRARTPLKRVRKVIAESTSDALIDDRTNKLKSRNPIIQRSQKDYTRNSPRYLLYFICLIMVCSYEENYTSVDRYVMRIAEPDLEIRDVQITINTDKGKAVVIESDKKHSEEPDEKKKTNKPLRKKAKRVVKYSGGVGKDDESVQKFAEKQTVKDSLVRKIEEKKMQNIAKKASSKHIGIEKSPKKP</sequence>
<feature type="region of interest" description="Disordered" evidence="1">
    <location>
        <begin position="112"/>
        <end position="143"/>
    </location>
</feature>
<name>A0A9Q1GKS8_9CARY</name>
<evidence type="ECO:0000256" key="1">
    <source>
        <dbReference type="SAM" id="MobiDB-lite"/>
    </source>
</evidence>
<evidence type="ECO:0000313" key="2">
    <source>
        <dbReference type="EMBL" id="KAJ8421092.1"/>
    </source>
</evidence>
<protein>
    <submittedName>
        <fullName evidence="2">Uncharacterized protein</fullName>
    </submittedName>
</protein>
<organism evidence="2 3">
    <name type="scientific">Carnegiea gigantea</name>
    <dbReference type="NCBI Taxonomy" id="171969"/>
    <lineage>
        <taxon>Eukaryota</taxon>
        <taxon>Viridiplantae</taxon>
        <taxon>Streptophyta</taxon>
        <taxon>Embryophyta</taxon>
        <taxon>Tracheophyta</taxon>
        <taxon>Spermatophyta</taxon>
        <taxon>Magnoliopsida</taxon>
        <taxon>eudicotyledons</taxon>
        <taxon>Gunneridae</taxon>
        <taxon>Pentapetalae</taxon>
        <taxon>Caryophyllales</taxon>
        <taxon>Cactineae</taxon>
        <taxon>Cactaceae</taxon>
        <taxon>Cactoideae</taxon>
        <taxon>Echinocereeae</taxon>
        <taxon>Carnegiea</taxon>
    </lineage>
</organism>
<dbReference type="AlphaFoldDB" id="A0A9Q1GKS8"/>
<dbReference type="Proteomes" id="UP001153076">
    <property type="component" value="Unassembled WGS sequence"/>
</dbReference>
<feature type="compositionally biased region" description="Basic and acidic residues" evidence="1">
    <location>
        <begin position="185"/>
        <end position="194"/>
    </location>
</feature>